<sequence>MKIKKNGIKQISILLISIWLFIGFFFIVKVSYGDITELSTVD</sequence>
<proteinExistence type="predicted"/>
<keyword evidence="1" id="KW-1133">Transmembrane helix</keyword>
<feature type="transmembrane region" description="Helical" evidence="1">
    <location>
        <begin position="12"/>
        <end position="32"/>
    </location>
</feature>
<feature type="non-terminal residue" evidence="2">
    <location>
        <position position="42"/>
    </location>
</feature>
<accession>X1AK69</accession>
<reference evidence="2" key="1">
    <citation type="journal article" date="2014" name="Front. Microbiol.">
        <title>High frequency of phylogenetically diverse reductive dehalogenase-homologous genes in deep subseafloor sedimentary metagenomes.</title>
        <authorList>
            <person name="Kawai M."/>
            <person name="Futagami T."/>
            <person name="Toyoda A."/>
            <person name="Takaki Y."/>
            <person name="Nishi S."/>
            <person name="Hori S."/>
            <person name="Arai W."/>
            <person name="Tsubouchi T."/>
            <person name="Morono Y."/>
            <person name="Uchiyama I."/>
            <person name="Ito T."/>
            <person name="Fujiyama A."/>
            <person name="Inagaki F."/>
            <person name="Takami H."/>
        </authorList>
    </citation>
    <scope>NUCLEOTIDE SEQUENCE</scope>
    <source>
        <strain evidence="2">Expedition CK06-06</strain>
    </source>
</reference>
<evidence type="ECO:0000313" key="2">
    <source>
        <dbReference type="EMBL" id="GAG60416.1"/>
    </source>
</evidence>
<comment type="caution">
    <text evidence="2">The sequence shown here is derived from an EMBL/GenBank/DDBJ whole genome shotgun (WGS) entry which is preliminary data.</text>
</comment>
<name>X1AK69_9ZZZZ</name>
<evidence type="ECO:0000256" key="1">
    <source>
        <dbReference type="SAM" id="Phobius"/>
    </source>
</evidence>
<organism evidence="2">
    <name type="scientific">marine sediment metagenome</name>
    <dbReference type="NCBI Taxonomy" id="412755"/>
    <lineage>
        <taxon>unclassified sequences</taxon>
        <taxon>metagenomes</taxon>
        <taxon>ecological metagenomes</taxon>
    </lineage>
</organism>
<keyword evidence="1" id="KW-0812">Transmembrane</keyword>
<dbReference type="AlphaFoldDB" id="X1AK69"/>
<keyword evidence="1" id="KW-0472">Membrane</keyword>
<gene>
    <name evidence="2" type="ORF">S01H4_09971</name>
</gene>
<protein>
    <submittedName>
        <fullName evidence="2">Uncharacterized protein</fullName>
    </submittedName>
</protein>
<dbReference type="EMBL" id="BART01003718">
    <property type="protein sequence ID" value="GAG60416.1"/>
    <property type="molecule type" value="Genomic_DNA"/>
</dbReference>